<dbReference type="SMART" id="SM00025">
    <property type="entry name" value="Pumilio"/>
    <property type="match status" value="5"/>
</dbReference>
<dbReference type="InterPro" id="IPR033133">
    <property type="entry name" value="PUM-HD"/>
</dbReference>
<organism evidence="6 7">
    <name type="scientific">Stephania japonica</name>
    <dbReference type="NCBI Taxonomy" id="461633"/>
    <lineage>
        <taxon>Eukaryota</taxon>
        <taxon>Viridiplantae</taxon>
        <taxon>Streptophyta</taxon>
        <taxon>Embryophyta</taxon>
        <taxon>Tracheophyta</taxon>
        <taxon>Spermatophyta</taxon>
        <taxon>Magnoliopsida</taxon>
        <taxon>Ranunculales</taxon>
        <taxon>Menispermaceae</taxon>
        <taxon>Menispermoideae</taxon>
        <taxon>Cissampelideae</taxon>
        <taxon>Stephania</taxon>
    </lineage>
</organism>
<dbReference type="InterPro" id="IPR016024">
    <property type="entry name" value="ARM-type_fold"/>
</dbReference>
<evidence type="ECO:0000256" key="2">
    <source>
        <dbReference type="ARBA" id="ARBA00022845"/>
    </source>
</evidence>
<name>A0AAP0IL43_9MAGN</name>
<dbReference type="AlphaFoldDB" id="A0AAP0IL43"/>
<evidence type="ECO:0000259" key="5">
    <source>
        <dbReference type="PROSITE" id="PS50303"/>
    </source>
</evidence>
<keyword evidence="1" id="KW-0677">Repeat</keyword>
<feature type="repeat" description="Pumilio" evidence="3">
    <location>
        <begin position="397"/>
        <end position="432"/>
    </location>
</feature>
<feature type="compositionally biased region" description="Low complexity" evidence="4">
    <location>
        <begin position="17"/>
        <end position="35"/>
    </location>
</feature>
<dbReference type="InterPro" id="IPR011989">
    <property type="entry name" value="ARM-like"/>
</dbReference>
<comment type="caution">
    <text evidence="6">The sequence shown here is derived from an EMBL/GenBank/DDBJ whole genome shotgun (WGS) entry which is preliminary data.</text>
</comment>
<feature type="region of interest" description="Disordered" evidence="4">
    <location>
        <begin position="161"/>
        <end position="186"/>
    </location>
</feature>
<evidence type="ECO:0000313" key="7">
    <source>
        <dbReference type="Proteomes" id="UP001417504"/>
    </source>
</evidence>
<dbReference type="GO" id="GO:0003729">
    <property type="term" value="F:mRNA binding"/>
    <property type="evidence" value="ECO:0007669"/>
    <property type="project" value="TreeGrafter"/>
</dbReference>
<dbReference type="GO" id="GO:0005737">
    <property type="term" value="C:cytoplasm"/>
    <property type="evidence" value="ECO:0007669"/>
    <property type="project" value="TreeGrafter"/>
</dbReference>
<dbReference type="PROSITE" id="PS50302">
    <property type="entry name" value="PUM"/>
    <property type="match status" value="2"/>
</dbReference>
<evidence type="ECO:0000256" key="1">
    <source>
        <dbReference type="ARBA" id="ARBA00022737"/>
    </source>
</evidence>
<evidence type="ECO:0000256" key="3">
    <source>
        <dbReference type="PROSITE-ProRule" id="PRU00317"/>
    </source>
</evidence>
<feature type="region of interest" description="Disordered" evidence="4">
    <location>
        <begin position="1"/>
        <end position="35"/>
    </location>
</feature>
<dbReference type="Pfam" id="PF00806">
    <property type="entry name" value="PUF"/>
    <property type="match status" value="4"/>
</dbReference>
<gene>
    <name evidence="6" type="ORF">Sjap_016470</name>
</gene>
<dbReference type="SUPFAM" id="SSF48371">
    <property type="entry name" value="ARM repeat"/>
    <property type="match status" value="1"/>
</dbReference>
<keyword evidence="7" id="KW-1185">Reference proteome</keyword>
<evidence type="ECO:0000313" key="6">
    <source>
        <dbReference type="EMBL" id="KAK9117523.1"/>
    </source>
</evidence>
<dbReference type="Proteomes" id="UP001417504">
    <property type="component" value="Unassembled WGS sequence"/>
</dbReference>
<dbReference type="EMBL" id="JBBNAE010000006">
    <property type="protein sequence ID" value="KAK9117523.1"/>
    <property type="molecule type" value="Genomic_DNA"/>
</dbReference>
<sequence length="494" mass="55218">MDHLFNPSSYSMEQQRRQQQQQQQEQEQEEVQPQQEEYFHALSERARSLGFKNPQSLVGFLRAHTPRLEDLLPSSGTDTTPQLIDLCLHLQSQITHLKAEISLLWSHVKRFPAMAIPTPTPSFPGMAMPATSFPGMAMPGIRGGPDVRLAGMEGSLDMVNGESPNLGPAESSTNRFPGQGSSSSGSINLNLNPNSFNHRSGQLMRFSDSEKDHEHSVVEKPIDNKLAHLASQMISEKDLPIKNAIFDEVKAHIAELMGNPNGNGHVKKFFDRCDLNQKDQLVREVTGNAVIFAKLCLDPHGVLSVNQMLKSVADPAQITQIFKALRPLVCRLMTDMNAAKHVLETCAGNHPVEFREYLLDEIVKHFVSISKDRHGCNSVRKCIMLAKEETRERLISEILRNALLLAQDEYGNHVVGWLLKTGPPHVPDAILQQFKGSFLLLSLQRFSCNVVKLLVQKLSREKLQEVKDEISLNPDGFPMLLYICNTMDVVNSAV</sequence>
<dbReference type="GO" id="GO:0006417">
    <property type="term" value="P:regulation of translation"/>
    <property type="evidence" value="ECO:0007669"/>
    <property type="project" value="UniProtKB-KW"/>
</dbReference>
<protein>
    <recommendedName>
        <fullName evidence="5">PUM-HD domain-containing protein</fullName>
    </recommendedName>
</protein>
<feature type="compositionally biased region" description="Polar residues" evidence="4">
    <location>
        <begin position="1"/>
        <end position="12"/>
    </location>
</feature>
<evidence type="ECO:0000256" key="4">
    <source>
        <dbReference type="SAM" id="MobiDB-lite"/>
    </source>
</evidence>
<reference evidence="6 7" key="1">
    <citation type="submission" date="2024-01" db="EMBL/GenBank/DDBJ databases">
        <title>Genome assemblies of Stephania.</title>
        <authorList>
            <person name="Yang L."/>
        </authorList>
    </citation>
    <scope>NUCLEOTIDE SEQUENCE [LARGE SCALE GENOMIC DNA]</scope>
    <source>
        <strain evidence="6">QJT</strain>
        <tissue evidence="6">Leaf</tissue>
    </source>
</reference>
<proteinExistence type="predicted"/>
<dbReference type="PANTHER" id="PTHR12537:SF13">
    <property type="entry name" value="PUMILIO HOMOLOGY DOMAIN FAMILY MEMBER 4"/>
    <property type="match status" value="1"/>
</dbReference>
<dbReference type="InterPro" id="IPR001313">
    <property type="entry name" value="Pumilio_RNA-bd_rpt"/>
</dbReference>
<dbReference type="Gene3D" id="1.25.10.10">
    <property type="entry name" value="Leucine-rich Repeat Variant"/>
    <property type="match status" value="1"/>
</dbReference>
<feature type="repeat" description="Pumilio" evidence="3">
    <location>
        <begin position="361"/>
        <end position="396"/>
    </location>
</feature>
<dbReference type="PANTHER" id="PTHR12537">
    <property type="entry name" value="RNA BINDING PROTEIN PUMILIO-RELATED"/>
    <property type="match status" value="1"/>
</dbReference>
<feature type="domain" description="PUM-HD" evidence="5">
    <location>
        <begin position="187"/>
        <end position="494"/>
    </location>
</feature>
<dbReference type="PROSITE" id="PS50303">
    <property type="entry name" value="PUM_HD"/>
    <property type="match status" value="1"/>
</dbReference>
<keyword evidence="2" id="KW-0810">Translation regulation</keyword>
<accession>A0AAP0IL43</accession>